<dbReference type="Pfam" id="PF13621">
    <property type="entry name" value="Cupin_8"/>
    <property type="match status" value="1"/>
</dbReference>
<protein>
    <submittedName>
        <fullName evidence="2">Cupin-like domain-containing protein</fullName>
    </submittedName>
</protein>
<dbReference type="PANTHER" id="PTHR12461">
    <property type="entry name" value="HYPOXIA-INDUCIBLE FACTOR 1 ALPHA INHIBITOR-RELATED"/>
    <property type="match status" value="1"/>
</dbReference>
<accession>A0AAU7X0H3</accession>
<dbReference type="Gene3D" id="2.60.120.650">
    <property type="entry name" value="Cupin"/>
    <property type="match status" value="1"/>
</dbReference>
<sequence length="396" mass="44724">MSFDLAWQGAYAMLANAVSNLRLIETLSEKVPAWALRGLQGRYHWQLESGVHLGCMKVSETLSWSFTAQEYPPRATIVLSDMTLQALANKVDDPLTLFNTGKLLISADNDHSAIAVDVMKLLNFIFNNALVDAQRIAQLGIRSTQGKDFPFCQVIADERDIEPYLRRGEPVIVRNAAVSWPIFSMPVGHIVNRVGNLDVSLLLEEYDLENAQPPKYRKTSFAEYVESLYAAQASVSGYMAANTVPPALDDTYCFPSVFAREVFNTPRWWIGPASTGLRLHRDMVDNFLVQLKGRKKIRLYAPSETRFLYPASVGGNLMYEPSRVDPENYQAEKFPDYQQSVSTVCELRPGDMLYLPAGWWHHVLNLEVSWSLNFFAVNGEPRVLSVNRDNYESVQL</sequence>
<feature type="domain" description="JmjC" evidence="1">
    <location>
        <begin position="233"/>
        <end position="391"/>
    </location>
</feature>
<dbReference type="PANTHER" id="PTHR12461:SF105">
    <property type="entry name" value="HYPOXIA-INDUCIBLE FACTOR 1-ALPHA INHIBITOR"/>
    <property type="match status" value="1"/>
</dbReference>
<organism evidence="2">
    <name type="scientific">Pseudomonas sp. W17</name>
    <dbReference type="NCBI Taxonomy" id="3144407"/>
    <lineage>
        <taxon>Bacteria</taxon>
        <taxon>Pseudomonadati</taxon>
        <taxon>Pseudomonadota</taxon>
        <taxon>Gammaproteobacteria</taxon>
        <taxon>Pseudomonadales</taxon>
        <taxon>Pseudomonadaceae</taxon>
        <taxon>Pseudomonas</taxon>
    </lineage>
</organism>
<evidence type="ECO:0000313" key="2">
    <source>
        <dbReference type="EMBL" id="XBY26133.1"/>
    </source>
</evidence>
<dbReference type="EMBL" id="CP158490">
    <property type="protein sequence ID" value="XBY26133.1"/>
    <property type="molecule type" value="Genomic_DNA"/>
</dbReference>
<evidence type="ECO:0000259" key="1">
    <source>
        <dbReference type="PROSITE" id="PS51184"/>
    </source>
</evidence>
<reference evidence="2" key="1">
    <citation type="submission" date="2024-06" db="EMBL/GenBank/DDBJ databases">
        <authorList>
            <person name="Wu L."/>
        </authorList>
    </citation>
    <scope>NUCLEOTIDE SEQUENCE</scope>
    <source>
        <strain evidence="2">W17</strain>
    </source>
</reference>
<dbReference type="SUPFAM" id="SSF51197">
    <property type="entry name" value="Clavaminate synthase-like"/>
    <property type="match status" value="1"/>
</dbReference>
<dbReference type="PROSITE" id="PS51184">
    <property type="entry name" value="JMJC"/>
    <property type="match status" value="1"/>
</dbReference>
<dbReference type="InterPro" id="IPR041667">
    <property type="entry name" value="Cupin_8"/>
</dbReference>
<dbReference type="InterPro" id="IPR003347">
    <property type="entry name" value="JmjC_dom"/>
</dbReference>
<dbReference type="AlphaFoldDB" id="A0AAU7X0H3"/>
<proteinExistence type="predicted"/>
<gene>
    <name evidence="2" type="ORF">ABCR88_09930</name>
</gene>
<dbReference type="RefSeq" id="WP_081002087.1">
    <property type="nucleotide sequence ID" value="NZ_CP158490.1"/>
</dbReference>
<dbReference type="SMART" id="SM00558">
    <property type="entry name" value="JmjC"/>
    <property type="match status" value="1"/>
</dbReference>
<name>A0AAU7X0H3_9PSED</name>